<reference evidence="3" key="2">
    <citation type="submission" date="2020-03" db="EMBL/GenBank/DDBJ databases">
        <title>Walnut 2.0.</title>
        <authorList>
            <person name="Marrano A."/>
            <person name="Britton M."/>
            <person name="Zimin A.V."/>
            <person name="Zaini P.A."/>
            <person name="Workman R."/>
            <person name="Puiu D."/>
            <person name="Bianco L."/>
            <person name="Allen B.J."/>
            <person name="Troggio M."/>
            <person name="Leslie C.A."/>
            <person name="Timp W."/>
            <person name="Dendekar A."/>
            <person name="Salzberg S.L."/>
            <person name="Neale D.B."/>
        </authorList>
    </citation>
    <scope>NUCLEOTIDE SEQUENCE</scope>
    <source>
        <tissue evidence="3">Leaves</tissue>
    </source>
</reference>
<dbReference type="EMBL" id="LIHL02000004">
    <property type="protein sequence ID" value="KAF5472419.1"/>
    <property type="molecule type" value="Genomic_DNA"/>
</dbReference>
<dbReference type="AlphaFoldDB" id="A0A834CW25"/>
<proteinExistence type="predicted"/>
<dbReference type="FunFam" id="1.25.40.10:FF:000158">
    <property type="entry name" value="pentatricopeptide repeat-containing protein At2g33680"/>
    <property type="match status" value="1"/>
</dbReference>
<dbReference type="InterPro" id="IPR011990">
    <property type="entry name" value="TPR-like_helical_dom_sf"/>
</dbReference>
<accession>A0A834CW25</accession>
<dbReference type="InterPro" id="IPR002885">
    <property type="entry name" value="PPR_rpt"/>
</dbReference>
<dbReference type="GO" id="GO:0009451">
    <property type="term" value="P:RNA modification"/>
    <property type="evidence" value="ECO:0007669"/>
    <property type="project" value="InterPro"/>
</dbReference>
<dbReference type="InterPro" id="IPR046960">
    <property type="entry name" value="PPR_At4g14850-like_plant"/>
</dbReference>
<protein>
    <submittedName>
        <fullName evidence="3">Uncharacterized protein</fullName>
    </submittedName>
</protein>
<dbReference type="Gramene" id="Jr04_10400_p1">
    <property type="protein sequence ID" value="cds.Jr04_10400_p1"/>
    <property type="gene ID" value="Jr04_10400"/>
</dbReference>
<sequence length="376" mass="41690">MPERNVVSWTTMVNGFCQFGRVEMAECFFWEMPVRDVAAWNSMLYGYCGSGRLDDATRLFDKMPFRNVISWTSMISGLDQNGKGIEALCLFRQMVGSGVEPTVTTLVCVLSACANILALHLGVQIHGHNIKLGYCFDEFISASLITFYANCKQTENAGKAFDEVTHKNVVVWTALVTGYGSNGKYQDALTVFGDMIKMGVLPNQSSFTSALNSCCGLEALDRGKEVHAVAVKLGLETDVFVGNSNIVMYTKCGNINDGLAVFKRIRNKNTVSWNSIIVGCAQHGCGFWALTLFSQMIRMGVDPDEITFTGLLSACSHSRMLQKGRCVFKYFSEVKHIEMKLEHYACMVDVLGRCGELEEAEELIRRMPMKANSMMG</sequence>
<dbReference type="Gene3D" id="1.25.40.10">
    <property type="entry name" value="Tetratricopeptide repeat domain"/>
    <property type="match status" value="4"/>
</dbReference>
<dbReference type="Pfam" id="PF12854">
    <property type="entry name" value="PPR_1"/>
    <property type="match status" value="1"/>
</dbReference>
<dbReference type="PANTHER" id="PTHR47926">
    <property type="entry name" value="PENTATRICOPEPTIDE REPEAT-CONTAINING PROTEIN"/>
    <property type="match status" value="1"/>
</dbReference>
<dbReference type="PROSITE" id="PS51375">
    <property type="entry name" value="PPR"/>
    <property type="match status" value="4"/>
</dbReference>
<name>A0A834CW25_JUGRE</name>
<gene>
    <name evidence="3" type="ORF">F2P56_009139</name>
</gene>
<dbReference type="Pfam" id="PF13041">
    <property type="entry name" value="PPR_2"/>
    <property type="match status" value="3"/>
</dbReference>
<organism evidence="3 4">
    <name type="scientific">Juglans regia</name>
    <name type="common">English walnut</name>
    <dbReference type="NCBI Taxonomy" id="51240"/>
    <lineage>
        <taxon>Eukaryota</taxon>
        <taxon>Viridiplantae</taxon>
        <taxon>Streptophyta</taxon>
        <taxon>Embryophyta</taxon>
        <taxon>Tracheophyta</taxon>
        <taxon>Spermatophyta</taxon>
        <taxon>Magnoliopsida</taxon>
        <taxon>eudicotyledons</taxon>
        <taxon>Gunneridae</taxon>
        <taxon>Pentapetalae</taxon>
        <taxon>rosids</taxon>
        <taxon>fabids</taxon>
        <taxon>Fagales</taxon>
        <taxon>Juglandaceae</taxon>
        <taxon>Juglans</taxon>
    </lineage>
</organism>
<dbReference type="Pfam" id="PF01535">
    <property type="entry name" value="PPR"/>
    <property type="match status" value="2"/>
</dbReference>
<evidence type="ECO:0000256" key="1">
    <source>
        <dbReference type="ARBA" id="ARBA00022737"/>
    </source>
</evidence>
<feature type="repeat" description="PPR" evidence="2">
    <location>
        <begin position="168"/>
        <end position="202"/>
    </location>
</feature>
<feature type="repeat" description="PPR" evidence="2">
    <location>
        <begin position="269"/>
        <end position="303"/>
    </location>
</feature>
<keyword evidence="1" id="KW-0677">Repeat</keyword>
<evidence type="ECO:0000313" key="4">
    <source>
        <dbReference type="Proteomes" id="UP000619265"/>
    </source>
</evidence>
<dbReference type="GO" id="GO:0003723">
    <property type="term" value="F:RNA binding"/>
    <property type="evidence" value="ECO:0007669"/>
    <property type="project" value="InterPro"/>
</dbReference>
<feature type="repeat" description="PPR" evidence="2">
    <location>
        <begin position="36"/>
        <end position="70"/>
    </location>
</feature>
<feature type="repeat" description="PPR" evidence="2">
    <location>
        <begin position="5"/>
        <end position="35"/>
    </location>
</feature>
<dbReference type="NCBIfam" id="TIGR00756">
    <property type="entry name" value="PPR"/>
    <property type="match status" value="6"/>
</dbReference>
<evidence type="ECO:0000256" key="2">
    <source>
        <dbReference type="PROSITE-ProRule" id="PRU00708"/>
    </source>
</evidence>
<dbReference type="PANTHER" id="PTHR47926:SF533">
    <property type="entry name" value="DYW DOMAIN-CONTAINING PROTEIN"/>
    <property type="match status" value="1"/>
</dbReference>
<dbReference type="Proteomes" id="UP000619265">
    <property type="component" value="Unassembled WGS sequence"/>
</dbReference>
<dbReference type="GO" id="GO:0099402">
    <property type="term" value="P:plant organ development"/>
    <property type="evidence" value="ECO:0007669"/>
    <property type="project" value="UniProtKB-ARBA"/>
</dbReference>
<reference evidence="3" key="1">
    <citation type="submission" date="2015-10" db="EMBL/GenBank/DDBJ databases">
        <authorList>
            <person name="Martinez-Garcia P.J."/>
            <person name="Crepeau M.W."/>
            <person name="Puiu D."/>
            <person name="Gonzalez-Ibeas D."/>
            <person name="Whalen J."/>
            <person name="Stevens K."/>
            <person name="Paul R."/>
            <person name="Butterfield T."/>
            <person name="Britton M."/>
            <person name="Reagan R."/>
            <person name="Chakraborty S."/>
            <person name="Walawage S.L."/>
            <person name="Vasquez-Gross H.A."/>
            <person name="Cardeno C."/>
            <person name="Famula R."/>
            <person name="Pratt K."/>
            <person name="Kuruganti S."/>
            <person name="Aradhya M.K."/>
            <person name="Leslie C.A."/>
            <person name="Dandekar A.M."/>
            <person name="Salzberg S.L."/>
            <person name="Wegrzyn J.L."/>
            <person name="Langley C.H."/>
            <person name="Neale D.B."/>
        </authorList>
    </citation>
    <scope>NUCLEOTIDE SEQUENCE</scope>
    <source>
        <tissue evidence="3">Leaves</tissue>
    </source>
</reference>
<evidence type="ECO:0000313" key="3">
    <source>
        <dbReference type="EMBL" id="KAF5472419.1"/>
    </source>
</evidence>
<comment type="caution">
    <text evidence="3">The sequence shown here is derived from an EMBL/GenBank/DDBJ whole genome shotgun (WGS) entry which is preliminary data.</text>
</comment>
<dbReference type="FunFam" id="1.25.40.10:FF:000351">
    <property type="entry name" value="Pentatricopeptide repeat-containing protein"/>
    <property type="match status" value="1"/>
</dbReference>